<dbReference type="GO" id="GO:0016020">
    <property type="term" value="C:membrane"/>
    <property type="evidence" value="ECO:0007669"/>
    <property type="project" value="UniProtKB-SubCell"/>
</dbReference>
<evidence type="ECO:0000313" key="6">
    <source>
        <dbReference type="EMBL" id="CAF9904425.1"/>
    </source>
</evidence>
<organism evidence="6 7">
    <name type="scientific">Alectoria fallacina</name>
    <dbReference type="NCBI Taxonomy" id="1903189"/>
    <lineage>
        <taxon>Eukaryota</taxon>
        <taxon>Fungi</taxon>
        <taxon>Dikarya</taxon>
        <taxon>Ascomycota</taxon>
        <taxon>Pezizomycotina</taxon>
        <taxon>Lecanoromycetes</taxon>
        <taxon>OSLEUM clade</taxon>
        <taxon>Lecanoromycetidae</taxon>
        <taxon>Lecanorales</taxon>
        <taxon>Lecanorineae</taxon>
        <taxon>Parmeliaceae</taxon>
        <taxon>Alectoria</taxon>
    </lineage>
</organism>
<dbReference type="PANTHER" id="PTHR42723">
    <property type="entry name" value="CHLOROPHYLL SYNTHASE"/>
    <property type="match status" value="1"/>
</dbReference>
<dbReference type="OrthoDB" id="434972at2759"/>
<dbReference type="InterPro" id="IPR050475">
    <property type="entry name" value="Prenyltransferase_related"/>
</dbReference>
<dbReference type="InterPro" id="IPR000537">
    <property type="entry name" value="UbiA_prenyltransferase"/>
</dbReference>
<protein>
    <recommendedName>
        <fullName evidence="8">Digeranylgeranylglyceryl phosphate synthase</fullName>
    </recommendedName>
</protein>
<dbReference type="PANTHER" id="PTHR42723:SF1">
    <property type="entry name" value="CHLOROPHYLL SYNTHASE, CHLOROPLASTIC"/>
    <property type="match status" value="1"/>
</dbReference>
<dbReference type="CDD" id="cd13965">
    <property type="entry name" value="PT_UbiA_3"/>
    <property type="match status" value="1"/>
</dbReference>
<evidence type="ECO:0000313" key="7">
    <source>
        <dbReference type="Proteomes" id="UP000664203"/>
    </source>
</evidence>
<name>A0A8H3EF31_9LECA</name>
<evidence type="ECO:0000256" key="1">
    <source>
        <dbReference type="ARBA" id="ARBA00004141"/>
    </source>
</evidence>
<gene>
    <name evidence="6" type="ORF">ALECFALPRED_008547</name>
</gene>
<feature type="transmembrane region" description="Helical" evidence="5">
    <location>
        <begin position="321"/>
        <end position="339"/>
    </location>
</feature>
<proteinExistence type="predicted"/>
<feature type="transmembrane region" description="Helical" evidence="5">
    <location>
        <begin position="291"/>
        <end position="309"/>
    </location>
</feature>
<feature type="transmembrane region" description="Helical" evidence="5">
    <location>
        <begin position="149"/>
        <end position="167"/>
    </location>
</feature>
<dbReference type="AlphaFoldDB" id="A0A8H3EF31"/>
<accession>A0A8H3EF31</accession>
<reference evidence="6" key="1">
    <citation type="submission" date="2021-03" db="EMBL/GenBank/DDBJ databases">
        <authorList>
            <person name="Tagirdzhanova G."/>
        </authorList>
    </citation>
    <scope>NUCLEOTIDE SEQUENCE</scope>
</reference>
<comment type="subcellular location">
    <subcellularLocation>
        <location evidence="1">Membrane</location>
        <topology evidence="1">Multi-pass membrane protein</topology>
    </subcellularLocation>
</comment>
<keyword evidence="7" id="KW-1185">Reference proteome</keyword>
<dbReference type="Pfam" id="PF01040">
    <property type="entry name" value="UbiA"/>
    <property type="match status" value="1"/>
</dbReference>
<evidence type="ECO:0000256" key="3">
    <source>
        <dbReference type="ARBA" id="ARBA00022989"/>
    </source>
</evidence>
<dbReference type="EMBL" id="CAJPDR010000006">
    <property type="protein sequence ID" value="CAF9904425.1"/>
    <property type="molecule type" value="Genomic_DNA"/>
</dbReference>
<evidence type="ECO:0008006" key="8">
    <source>
        <dbReference type="Google" id="ProtNLM"/>
    </source>
</evidence>
<keyword evidence="4 5" id="KW-0472">Membrane</keyword>
<evidence type="ECO:0000256" key="5">
    <source>
        <dbReference type="SAM" id="Phobius"/>
    </source>
</evidence>
<sequence length="340" mass="37952">MNIRRSSRTEKTEVLIAQEMEPLDVEDAKMDYSDVFRRVAPVLKAITFHCHSLWLFTSSDLKTIVGPSFVFGVTNALAGENYGLESPKQAPGKMMFRRLPLVLLWIWMNLLPFTINNQKNPGAIKEDAMNKPWRTLPSRRMTPRQAERLMMALYPLAVGLSLPIGGFRQSVGLVVLGTWYNNLAGGDANCFVRNLINACGYVCFTSGAMEVALGFPLPLETRLLHWFGVIAATVFTTVHLQDMYDQTGDRVRGRKTVPLVIGDVPARWSIAIPMVIWGFVCPRFWNGGIAVLAPSLVLAGTVAARSLLLTTIEGDRMTFKLWNAWMTLVFVLPLMSRATT</sequence>
<dbReference type="Proteomes" id="UP000664203">
    <property type="component" value="Unassembled WGS sequence"/>
</dbReference>
<keyword evidence="2 5" id="KW-0812">Transmembrane</keyword>
<comment type="caution">
    <text evidence="6">The sequence shown here is derived from an EMBL/GenBank/DDBJ whole genome shotgun (WGS) entry which is preliminary data.</text>
</comment>
<evidence type="ECO:0000256" key="4">
    <source>
        <dbReference type="ARBA" id="ARBA00023136"/>
    </source>
</evidence>
<keyword evidence="3 5" id="KW-1133">Transmembrane helix</keyword>
<dbReference type="GO" id="GO:0016765">
    <property type="term" value="F:transferase activity, transferring alkyl or aryl (other than methyl) groups"/>
    <property type="evidence" value="ECO:0007669"/>
    <property type="project" value="InterPro"/>
</dbReference>
<evidence type="ECO:0000256" key="2">
    <source>
        <dbReference type="ARBA" id="ARBA00022692"/>
    </source>
</evidence>
<feature type="transmembrane region" description="Helical" evidence="5">
    <location>
        <begin position="223"/>
        <end position="244"/>
    </location>
</feature>